<dbReference type="OrthoDB" id="5243731at2"/>
<dbReference type="InterPro" id="IPR011051">
    <property type="entry name" value="RmlC_Cupin_sf"/>
</dbReference>
<dbReference type="RefSeq" id="WP_144586810.1">
    <property type="nucleotide sequence ID" value="NZ_VJWX01000056.1"/>
</dbReference>
<dbReference type="AlphaFoldDB" id="A0A558D531"/>
<keyword evidence="3" id="KW-1185">Reference proteome</keyword>
<dbReference type="SUPFAM" id="SSF51182">
    <property type="entry name" value="RmlC-like cupins"/>
    <property type="match status" value="1"/>
</dbReference>
<dbReference type="EMBL" id="VJWX01000056">
    <property type="protein sequence ID" value="TVT56125.1"/>
    <property type="molecule type" value="Genomic_DNA"/>
</dbReference>
<dbReference type="PANTHER" id="PTHR36440:SF1">
    <property type="entry name" value="PUTATIVE (AFU_ORTHOLOGUE AFUA_8G07350)-RELATED"/>
    <property type="match status" value="1"/>
</dbReference>
<comment type="caution">
    <text evidence="2">The sequence shown here is derived from an EMBL/GenBank/DDBJ whole genome shotgun (WGS) entry which is preliminary data.</text>
</comment>
<sequence>MTYLPVVVRADDAEYLPAIAHHLLADSSATGGALSSHRVTLPRGANGARPHRHDRGSELFFVLDGALDVLVDRTVLSAAAGDLVVVPPGSAHAFAAAADRNADVLIVITPGVERFEYLRTVEAIRTGHAAPDALDAHQERYDTFFLDSEIWAAHLRANSSTRRE</sequence>
<dbReference type="InterPro" id="IPR013096">
    <property type="entry name" value="Cupin_2"/>
</dbReference>
<evidence type="ECO:0000313" key="3">
    <source>
        <dbReference type="Proteomes" id="UP000320011"/>
    </source>
</evidence>
<protein>
    <submittedName>
        <fullName evidence="2">Cupin domain-containing protein</fullName>
    </submittedName>
</protein>
<dbReference type="InterPro" id="IPR014710">
    <property type="entry name" value="RmlC-like_jellyroll"/>
</dbReference>
<feature type="domain" description="Cupin type-2" evidence="1">
    <location>
        <begin position="38"/>
        <end position="107"/>
    </location>
</feature>
<accession>A0A558D531</accession>
<dbReference type="InterPro" id="IPR053146">
    <property type="entry name" value="QDO-like"/>
</dbReference>
<evidence type="ECO:0000313" key="2">
    <source>
        <dbReference type="EMBL" id="TVT56125.1"/>
    </source>
</evidence>
<name>A0A558D531_9PSEU</name>
<organism evidence="2 3">
    <name type="scientific">Amycolatopsis rhizosphaerae</name>
    <dbReference type="NCBI Taxonomy" id="2053003"/>
    <lineage>
        <taxon>Bacteria</taxon>
        <taxon>Bacillati</taxon>
        <taxon>Actinomycetota</taxon>
        <taxon>Actinomycetes</taxon>
        <taxon>Pseudonocardiales</taxon>
        <taxon>Pseudonocardiaceae</taxon>
        <taxon>Amycolatopsis</taxon>
    </lineage>
</organism>
<dbReference type="PANTHER" id="PTHR36440">
    <property type="entry name" value="PUTATIVE (AFU_ORTHOLOGUE AFUA_8G07350)-RELATED"/>
    <property type="match status" value="1"/>
</dbReference>
<gene>
    <name evidence="2" type="ORF">FNH05_08680</name>
</gene>
<dbReference type="Pfam" id="PF07883">
    <property type="entry name" value="Cupin_2"/>
    <property type="match status" value="1"/>
</dbReference>
<dbReference type="Gene3D" id="2.60.120.10">
    <property type="entry name" value="Jelly Rolls"/>
    <property type="match status" value="1"/>
</dbReference>
<proteinExistence type="predicted"/>
<reference evidence="2 3" key="1">
    <citation type="submission" date="2019-07" db="EMBL/GenBank/DDBJ databases">
        <authorList>
            <person name="Duangmal K."/>
            <person name="Teo W.F.A."/>
        </authorList>
    </citation>
    <scope>NUCLEOTIDE SEQUENCE [LARGE SCALE GENOMIC DNA]</scope>
    <source>
        <strain evidence="2 3">TBRC 6029</strain>
    </source>
</reference>
<dbReference type="Proteomes" id="UP000320011">
    <property type="component" value="Unassembled WGS sequence"/>
</dbReference>
<reference evidence="2 3" key="2">
    <citation type="submission" date="2019-08" db="EMBL/GenBank/DDBJ databases">
        <title>Amycolatopsis acidicola sp. nov., isolated from peat swamp forest soil.</title>
        <authorList>
            <person name="Srisuk N."/>
        </authorList>
    </citation>
    <scope>NUCLEOTIDE SEQUENCE [LARGE SCALE GENOMIC DNA]</scope>
    <source>
        <strain evidence="2 3">TBRC 6029</strain>
    </source>
</reference>
<evidence type="ECO:0000259" key="1">
    <source>
        <dbReference type="Pfam" id="PF07883"/>
    </source>
</evidence>